<sequence>MGKYWSENAFDSQTRQRIENMTTGEYDETIRNRVREKAIKLTDISHFHGLPTWLACYIVYNRHSEAGSIVKWESPQDIVAYLHNFKQHSLRNPIVEQVITETLRTVKDIWEAYGDFSEIHIELGREMKNPADKRASMTKKISDNENTNLRIKALLMELNNDPNIENVRPYSPGQQELLKLYEEGVLNTETYLPEDIAKISKIDQPTQSQLIRYKLWLEQKYRSPYTGNIISLSKLFTPAYEIEHIIPQSRYFDDSLSNKVICESEVNKLKDRMLSYEFIQKHNGEIIKDGLKILLIDKYEELVKKDYRGNPTKMKKLLMEDIPDSFIERQMNDTRYISRMITGLLSSIVREDDEQEAISKNVIPCTGGITSILKRDWGLTDIWNRIIQSRFERLNKITQTSNFGEWKDNRFQIQMPLELYKGFNRKRIDHRHHAMDALIIACATRNHINYINNYYAHKKEEKQRYDLRRILRRIEEKEIERIENGQKIRKKIEVAKEFYKPWETFTQDAQEVLENVIVSFKSNLRVINKTINKYQVYEEEKKIIKSQSKGDNRSIRKPLHKETVFGKVSLRRQKTVRLSIALENWKAIIDKELKSKIRELIVDYGKYDAKIILKYFKDREYKFNGKDISKIEIYYFDTENAATRKNIDTTFNAKTIASITDTGIQKILQNHLDAKELKTDKKSEKRLR</sequence>
<evidence type="ECO:0000256" key="5">
    <source>
        <dbReference type="ARBA" id="ARBA00022801"/>
    </source>
</evidence>
<dbReference type="GO" id="GO:0004519">
    <property type="term" value="F:endonuclease activity"/>
    <property type="evidence" value="ECO:0007669"/>
    <property type="project" value="UniProtKB-KW"/>
</dbReference>
<name>A0A5J4QDV0_9ZZZZ</name>
<dbReference type="GO" id="GO:0046872">
    <property type="term" value="F:metal ion binding"/>
    <property type="evidence" value="ECO:0007669"/>
    <property type="project" value="UniProtKB-KW"/>
</dbReference>
<dbReference type="Gene3D" id="1.10.30.50">
    <property type="match status" value="1"/>
</dbReference>
<dbReference type="GO" id="GO:0016787">
    <property type="term" value="F:hydrolase activity"/>
    <property type="evidence" value="ECO:0007669"/>
    <property type="project" value="UniProtKB-KW"/>
</dbReference>
<keyword evidence="4 12" id="KW-0255">Endonuclease</keyword>
<evidence type="ECO:0000256" key="10">
    <source>
        <dbReference type="ARBA" id="ARBA00023211"/>
    </source>
</evidence>
<dbReference type="InterPro" id="IPR041383">
    <property type="entry name" value="RuvC_III"/>
</dbReference>
<comment type="caution">
    <text evidence="12">The sequence shown here is derived from an EMBL/GenBank/DDBJ whole genome shotgun (WGS) entry which is preliminary data.</text>
</comment>
<keyword evidence="9" id="KW-0238">DNA-binding</keyword>
<dbReference type="EC" id="3.1.-.-" evidence="12"/>
<dbReference type="GO" id="GO:0051607">
    <property type="term" value="P:defense response to virus"/>
    <property type="evidence" value="ECO:0007669"/>
    <property type="project" value="UniProtKB-KW"/>
</dbReference>
<dbReference type="InterPro" id="IPR003615">
    <property type="entry name" value="HNH_nuc"/>
</dbReference>
<dbReference type="InterPro" id="IPR033114">
    <property type="entry name" value="HNH_CAS9"/>
</dbReference>
<dbReference type="GO" id="GO:0003723">
    <property type="term" value="F:RNA binding"/>
    <property type="evidence" value="ECO:0007669"/>
    <property type="project" value="UniProtKB-KW"/>
</dbReference>
<keyword evidence="8" id="KW-0051">Antiviral defense</keyword>
<dbReference type="PROSITE" id="PS51749">
    <property type="entry name" value="HNH_CAS9"/>
    <property type="match status" value="1"/>
</dbReference>
<reference evidence="12" key="1">
    <citation type="submission" date="2019-03" db="EMBL/GenBank/DDBJ databases">
        <title>Single cell metagenomics reveals metabolic interactions within the superorganism composed of flagellate Streblomastix strix and complex community of Bacteroidetes bacteria on its surface.</title>
        <authorList>
            <person name="Treitli S.C."/>
            <person name="Kolisko M."/>
            <person name="Husnik F."/>
            <person name="Keeling P."/>
            <person name="Hampl V."/>
        </authorList>
    </citation>
    <scope>NUCLEOTIDE SEQUENCE</scope>
    <source>
        <strain evidence="12">STM</strain>
    </source>
</reference>
<gene>
    <name evidence="12" type="ORF">EZS27_030018</name>
</gene>
<organism evidence="12">
    <name type="scientific">termite gut metagenome</name>
    <dbReference type="NCBI Taxonomy" id="433724"/>
    <lineage>
        <taxon>unclassified sequences</taxon>
        <taxon>metagenomes</taxon>
        <taxon>organismal metagenomes</taxon>
    </lineage>
</organism>
<keyword evidence="6" id="KW-0460">Magnesium</keyword>
<dbReference type="Pfam" id="PF18541">
    <property type="entry name" value="RuvC_III"/>
    <property type="match status" value="1"/>
</dbReference>
<evidence type="ECO:0000259" key="11">
    <source>
        <dbReference type="PROSITE" id="PS51749"/>
    </source>
</evidence>
<proteinExistence type="predicted"/>
<dbReference type="AlphaFoldDB" id="A0A5J4QDV0"/>
<evidence type="ECO:0000256" key="4">
    <source>
        <dbReference type="ARBA" id="ARBA00022759"/>
    </source>
</evidence>
<keyword evidence="7" id="KW-0694">RNA-binding</keyword>
<protein>
    <submittedName>
        <fullName evidence="12">CRISPR-associated endonuclease Cas9</fullName>
        <ecNumber evidence="12">3.1.-.-</ecNumber>
    </submittedName>
</protein>
<keyword evidence="5 12" id="KW-0378">Hydrolase</keyword>
<dbReference type="GO" id="GO:0003677">
    <property type="term" value="F:DNA binding"/>
    <property type="evidence" value="ECO:0007669"/>
    <property type="project" value="UniProtKB-KW"/>
</dbReference>
<comment type="cofactor">
    <cofactor evidence="1">
        <name>Mg(2+)</name>
        <dbReference type="ChEBI" id="CHEBI:18420"/>
    </cofactor>
</comment>
<keyword evidence="2" id="KW-0540">Nuclease</keyword>
<feature type="domain" description="HNH Cas9-type" evidence="11">
    <location>
        <begin position="163"/>
        <end position="331"/>
    </location>
</feature>
<dbReference type="EMBL" id="SNRY01003665">
    <property type="protein sequence ID" value="KAA6320176.1"/>
    <property type="molecule type" value="Genomic_DNA"/>
</dbReference>
<evidence type="ECO:0000256" key="8">
    <source>
        <dbReference type="ARBA" id="ARBA00023118"/>
    </source>
</evidence>
<evidence type="ECO:0000256" key="2">
    <source>
        <dbReference type="ARBA" id="ARBA00022722"/>
    </source>
</evidence>
<evidence type="ECO:0000313" key="12">
    <source>
        <dbReference type="EMBL" id="KAA6320176.1"/>
    </source>
</evidence>
<dbReference type="Pfam" id="PF13395">
    <property type="entry name" value="HNH_4"/>
    <property type="match status" value="1"/>
</dbReference>
<keyword evidence="3" id="KW-0479">Metal-binding</keyword>
<dbReference type="InterPro" id="IPR028629">
    <property type="entry name" value="Cas9"/>
</dbReference>
<accession>A0A5J4QDV0</accession>
<keyword evidence="10" id="KW-0464">Manganese</keyword>
<evidence type="ECO:0000256" key="9">
    <source>
        <dbReference type="ARBA" id="ARBA00023125"/>
    </source>
</evidence>
<dbReference type="NCBIfam" id="TIGR01865">
    <property type="entry name" value="cas_Csn1"/>
    <property type="match status" value="1"/>
</dbReference>
<evidence type="ECO:0000256" key="7">
    <source>
        <dbReference type="ARBA" id="ARBA00022884"/>
    </source>
</evidence>
<evidence type="ECO:0000256" key="1">
    <source>
        <dbReference type="ARBA" id="ARBA00001946"/>
    </source>
</evidence>
<evidence type="ECO:0000256" key="6">
    <source>
        <dbReference type="ARBA" id="ARBA00022842"/>
    </source>
</evidence>
<dbReference type="InterPro" id="IPR036397">
    <property type="entry name" value="RNaseH_sf"/>
</dbReference>
<dbReference type="Gene3D" id="3.30.420.10">
    <property type="entry name" value="Ribonuclease H-like superfamily/Ribonuclease H"/>
    <property type="match status" value="2"/>
</dbReference>
<evidence type="ECO:0000256" key="3">
    <source>
        <dbReference type="ARBA" id="ARBA00022723"/>
    </source>
</evidence>